<dbReference type="EMBL" id="JBHUCO010000015">
    <property type="protein sequence ID" value="MFD1519185.1"/>
    <property type="molecule type" value="Genomic_DNA"/>
</dbReference>
<dbReference type="PANTHER" id="PTHR31527">
    <property type="entry name" value="RE64534P"/>
    <property type="match status" value="1"/>
</dbReference>
<evidence type="ECO:0000259" key="1">
    <source>
        <dbReference type="Pfam" id="PF09347"/>
    </source>
</evidence>
<reference evidence="3" key="1">
    <citation type="journal article" date="2019" name="Int. J. Syst. Evol. Microbiol.">
        <title>The Global Catalogue of Microorganisms (GCM) 10K type strain sequencing project: providing services to taxonomists for standard genome sequencing and annotation.</title>
        <authorList>
            <consortium name="The Broad Institute Genomics Platform"/>
            <consortium name="The Broad Institute Genome Sequencing Center for Infectious Disease"/>
            <person name="Wu L."/>
            <person name="Ma J."/>
        </authorList>
    </citation>
    <scope>NUCLEOTIDE SEQUENCE [LARGE SCALE GENOMIC DNA]</scope>
    <source>
        <strain evidence="3">CCM 7043</strain>
    </source>
</reference>
<keyword evidence="3" id="KW-1185">Reference proteome</keyword>
<evidence type="ECO:0000313" key="3">
    <source>
        <dbReference type="Proteomes" id="UP001597114"/>
    </source>
</evidence>
<proteinExistence type="predicted"/>
<comment type="caution">
    <text evidence="2">The sequence shown here is derived from an EMBL/GenBank/DDBJ whole genome shotgun (WGS) entry which is preliminary data.</text>
</comment>
<feature type="domain" description="DUF1989" evidence="1">
    <location>
        <begin position="11"/>
        <end position="177"/>
    </location>
</feature>
<protein>
    <submittedName>
        <fullName evidence="2">Urea carboxylase-associated family protein</fullName>
    </submittedName>
</protein>
<dbReference type="PANTHER" id="PTHR31527:SF0">
    <property type="entry name" value="RE64534P"/>
    <property type="match status" value="1"/>
</dbReference>
<dbReference type="RefSeq" id="WP_344718797.1">
    <property type="nucleotide sequence ID" value="NZ_BAAAUS010000001.1"/>
</dbReference>
<name>A0ABW4EYV1_9PSEU</name>
<dbReference type="Proteomes" id="UP001597114">
    <property type="component" value="Unassembled WGS sequence"/>
</dbReference>
<accession>A0ABW4EYV1</accession>
<gene>
    <name evidence="2" type="ORF">ACFSJD_16945</name>
</gene>
<sequence length="218" mass="23640">MVEVAGARRHVVPPGEGRAVRVSAGAHVQVIDLDGGQVGDVFAFVTEPGRRELTEYLSAAHTRASTSRLFPRVGESFVTTRRRDILRLTGDTVGVHDMLIAACDPPRYAQLGANNHRSCAENLTEALSELDLTYSGATPQPVNVFMRIQVSIEGDLQWWEAPSRPGDSVTFQAMQECVVAVSACPQDIVGINRSGLSALAIDLHPQPARTEESTDRDH</sequence>
<organism evidence="2 3">
    <name type="scientific">Pseudonocardia yunnanensis</name>
    <dbReference type="NCBI Taxonomy" id="58107"/>
    <lineage>
        <taxon>Bacteria</taxon>
        <taxon>Bacillati</taxon>
        <taxon>Actinomycetota</taxon>
        <taxon>Actinomycetes</taxon>
        <taxon>Pseudonocardiales</taxon>
        <taxon>Pseudonocardiaceae</taxon>
        <taxon>Pseudonocardia</taxon>
    </lineage>
</organism>
<dbReference type="InterPro" id="IPR018959">
    <property type="entry name" value="DUF1989"/>
</dbReference>
<evidence type="ECO:0000313" key="2">
    <source>
        <dbReference type="EMBL" id="MFD1519185.1"/>
    </source>
</evidence>
<dbReference type="Pfam" id="PF09347">
    <property type="entry name" value="DUF1989"/>
    <property type="match status" value="1"/>
</dbReference>